<reference evidence="3" key="1">
    <citation type="submission" date="2016-10" db="EMBL/GenBank/DDBJ databases">
        <authorList>
            <person name="Varghese N."/>
            <person name="Submissions S."/>
        </authorList>
    </citation>
    <scope>NUCLEOTIDE SEQUENCE [LARGE SCALE GENOMIC DNA]</scope>
    <source>
        <strain evidence="3">CGMCC 4.5579</strain>
    </source>
</reference>
<dbReference type="STRING" id="587909.SAMN05421810_10191"/>
<feature type="region of interest" description="Disordered" evidence="1">
    <location>
        <begin position="1"/>
        <end position="34"/>
    </location>
</feature>
<organism evidence="2 3">
    <name type="scientific">Amycolatopsis arida</name>
    <dbReference type="NCBI Taxonomy" id="587909"/>
    <lineage>
        <taxon>Bacteria</taxon>
        <taxon>Bacillati</taxon>
        <taxon>Actinomycetota</taxon>
        <taxon>Actinomycetes</taxon>
        <taxon>Pseudonocardiales</taxon>
        <taxon>Pseudonocardiaceae</taxon>
        <taxon>Amycolatopsis</taxon>
    </lineage>
</organism>
<name>A0A1I5KDS2_9PSEU</name>
<proteinExistence type="predicted"/>
<keyword evidence="3" id="KW-1185">Reference proteome</keyword>
<evidence type="ECO:0000313" key="3">
    <source>
        <dbReference type="Proteomes" id="UP000198727"/>
    </source>
</evidence>
<dbReference type="Proteomes" id="UP000198727">
    <property type="component" value="Unassembled WGS sequence"/>
</dbReference>
<sequence length="34" mass="3543">MRRITNVSSAMVRGAARRLGIRSPGAGRGRSSGT</sequence>
<protein>
    <submittedName>
        <fullName evidence="2">Uncharacterized protein</fullName>
    </submittedName>
</protein>
<dbReference type="AlphaFoldDB" id="A0A1I5KDS2"/>
<evidence type="ECO:0000313" key="2">
    <source>
        <dbReference type="EMBL" id="SFO82776.1"/>
    </source>
</evidence>
<gene>
    <name evidence="2" type="ORF">SAMN05421810_10191</name>
</gene>
<accession>A0A1I5KDS2</accession>
<evidence type="ECO:0000256" key="1">
    <source>
        <dbReference type="SAM" id="MobiDB-lite"/>
    </source>
</evidence>
<dbReference type="EMBL" id="FOWW01000001">
    <property type="protein sequence ID" value="SFO82776.1"/>
    <property type="molecule type" value="Genomic_DNA"/>
</dbReference>